<feature type="region of interest" description="Disordered" evidence="1">
    <location>
        <begin position="90"/>
        <end position="120"/>
    </location>
</feature>
<evidence type="ECO:0000256" key="1">
    <source>
        <dbReference type="SAM" id="MobiDB-lite"/>
    </source>
</evidence>
<organism evidence="2">
    <name type="scientific">marine sediment metagenome</name>
    <dbReference type="NCBI Taxonomy" id="412755"/>
    <lineage>
        <taxon>unclassified sequences</taxon>
        <taxon>metagenomes</taxon>
        <taxon>ecological metagenomes</taxon>
    </lineage>
</organism>
<comment type="caution">
    <text evidence="2">The sequence shown here is derived from an EMBL/GenBank/DDBJ whole genome shotgun (WGS) entry which is preliminary data.</text>
</comment>
<proteinExistence type="predicted"/>
<dbReference type="EMBL" id="LAZR01003048">
    <property type="protein sequence ID" value="KKN22573.1"/>
    <property type="molecule type" value="Genomic_DNA"/>
</dbReference>
<reference evidence="2" key="1">
    <citation type="journal article" date="2015" name="Nature">
        <title>Complex archaea that bridge the gap between prokaryotes and eukaryotes.</title>
        <authorList>
            <person name="Spang A."/>
            <person name="Saw J.H."/>
            <person name="Jorgensen S.L."/>
            <person name="Zaremba-Niedzwiedzka K."/>
            <person name="Martijn J."/>
            <person name="Lind A.E."/>
            <person name="van Eijk R."/>
            <person name="Schleper C."/>
            <person name="Guy L."/>
            <person name="Ettema T.J."/>
        </authorList>
    </citation>
    <scope>NUCLEOTIDE SEQUENCE</scope>
</reference>
<name>A0A0F9RZI9_9ZZZZ</name>
<gene>
    <name evidence="2" type="ORF">LCGC14_0913760</name>
</gene>
<feature type="compositionally biased region" description="Basic residues" evidence="1">
    <location>
        <begin position="101"/>
        <end position="111"/>
    </location>
</feature>
<protein>
    <submittedName>
        <fullName evidence="2">Uncharacterized protein</fullName>
    </submittedName>
</protein>
<evidence type="ECO:0000313" key="2">
    <source>
        <dbReference type="EMBL" id="KKN22573.1"/>
    </source>
</evidence>
<dbReference type="AlphaFoldDB" id="A0A0F9RZI9"/>
<sequence>MNENEKDQYLRKCFNISSNIGVPPHLLKAYDIFEHMLGLKDDQVVPEGLLALYKKAKSKSDALFSGADLPMQTLILLAVLYQVLDVPKQEPNDSSAQVKPAIKRRPGRPPKVRPSEVVNT</sequence>
<accession>A0A0F9RZI9</accession>